<dbReference type="GO" id="GO:0005049">
    <property type="term" value="F:nuclear export signal receptor activity"/>
    <property type="evidence" value="ECO:0007669"/>
    <property type="project" value="InterPro"/>
</dbReference>
<evidence type="ECO:0000313" key="3">
    <source>
        <dbReference type="EMBL" id="KAI5071083.1"/>
    </source>
</evidence>
<feature type="domain" description="Exportin-5 C-terminal" evidence="2">
    <location>
        <begin position="315"/>
        <end position="1157"/>
    </location>
</feature>
<dbReference type="AlphaFoldDB" id="A0A9D4UNB1"/>
<dbReference type="InterPro" id="IPR016024">
    <property type="entry name" value="ARM-type_fold"/>
</dbReference>
<dbReference type="Proteomes" id="UP000886520">
    <property type="component" value="Chromosome 13"/>
</dbReference>
<dbReference type="GO" id="GO:0006611">
    <property type="term" value="P:protein export from nucleus"/>
    <property type="evidence" value="ECO:0007669"/>
    <property type="project" value="InterPro"/>
</dbReference>
<accession>A0A9D4UNB1</accession>
<dbReference type="PANTHER" id="PTHR11223:SF3">
    <property type="entry name" value="EXPORTIN-5"/>
    <property type="match status" value="1"/>
</dbReference>
<reference evidence="3" key="1">
    <citation type="submission" date="2021-01" db="EMBL/GenBank/DDBJ databases">
        <title>Adiantum capillus-veneris genome.</title>
        <authorList>
            <person name="Fang Y."/>
            <person name="Liao Q."/>
        </authorList>
    </citation>
    <scope>NUCLEOTIDE SEQUENCE</scope>
    <source>
        <strain evidence="3">H3</strain>
        <tissue evidence="3">Leaf</tissue>
    </source>
</reference>
<evidence type="ECO:0000259" key="2">
    <source>
        <dbReference type="Pfam" id="PF19273"/>
    </source>
</evidence>
<dbReference type="InterPro" id="IPR045065">
    <property type="entry name" value="XPO1/5"/>
</dbReference>
<gene>
    <name evidence="3" type="ORF">GOP47_0013334</name>
</gene>
<dbReference type="Pfam" id="PF08389">
    <property type="entry name" value="Xpo1"/>
    <property type="match status" value="1"/>
</dbReference>
<dbReference type="Gene3D" id="1.25.10.10">
    <property type="entry name" value="Leucine-rich Repeat Variant"/>
    <property type="match status" value="1"/>
</dbReference>
<feature type="domain" description="Exportin-1/Importin-beta-like" evidence="1">
    <location>
        <begin position="111"/>
        <end position="270"/>
    </location>
</feature>
<dbReference type="InterPro" id="IPR013598">
    <property type="entry name" value="Exportin-1/Importin-b-like"/>
</dbReference>
<comment type="caution">
    <text evidence="3">The sequence shown here is derived from an EMBL/GenBank/DDBJ whole genome shotgun (WGS) entry which is preliminary data.</text>
</comment>
<protein>
    <submittedName>
        <fullName evidence="3">Uncharacterized protein</fullName>
    </submittedName>
</protein>
<dbReference type="GO" id="GO:0005634">
    <property type="term" value="C:nucleus"/>
    <property type="evidence" value="ECO:0007669"/>
    <property type="project" value="TreeGrafter"/>
</dbReference>
<dbReference type="EMBL" id="JABFUD020000013">
    <property type="protein sequence ID" value="KAI5071083.1"/>
    <property type="molecule type" value="Genomic_DNA"/>
</dbReference>
<dbReference type="PANTHER" id="PTHR11223">
    <property type="entry name" value="EXPORTIN 1/5"/>
    <property type="match status" value="1"/>
</dbReference>
<evidence type="ECO:0000313" key="4">
    <source>
        <dbReference type="Proteomes" id="UP000886520"/>
    </source>
</evidence>
<dbReference type="GO" id="GO:0005737">
    <property type="term" value="C:cytoplasm"/>
    <property type="evidence" value="ECO:0007669"/>
    <property type="project" value="TreeGrafter"/>
</dbReference>
<name>A0A9D4UNB1_ADICA</name>
<dbReference type="InterPro" id="IPR045478">
    <property type="entry name" value="Exportin-5_C"/>
</dbReference>
<dbReference type="Pfam" id="PF19273">
    <property type="entry name" value="Exportin-5"/>
    <property type="match status" value="1"/>
</dbReference>
<dbReference type="GO" id="GO:0006405">
    <property type="term" value="P:RNA export from nucleus"/>
    <property type="evidence" value="ECO:0007669"/>
    <property type="project" value="TreeGrafter"/>
</dbReference>
<sequence>MAAAAGAAVAGGAAAAAVPRTATAGGGQRADTQGSKGRQWQLKTGDVHILGATASALVKEGSLSSEVRHYGLKLLQHLVRMRWEELTVATKAQLADLVLGLVPEIATAHDEWFLKSQTAALVAEVIRHEDVSLWQGLLSKLVELSAVSPAYAELVLMVLRWLPEDITVYNEDLEGDRRRQLVHCLTQALTQIFPFFFKMLESHFVEAVNLLQQGQVELAKQHATVANGTLNALLAYVEWAPVEKIAENGLIEACGFLLNAAEFRLRSCEIMKQIVSRKRPLDESAATFDATIRRIFEVLSQASRALQSAPAATKEDDSEFAEYVAEALVAIGSQHLQCFVGLQEHITAFLQLMLGFFEHRKIGVHYWALLFWLAILREIPSACGHSSENKPIAGKLGVIGSVPKDKKGVVIFLSDEVYASVLHNTFNWYFQNSSKVVGGIGRSLEEISDVKDYGNYRSRLLDLVRLVAVQRPYISVIKISEKVKEACASVEGSTLTLGVLDSVQKLLEAIICAIFGGENVLALTEVSLLQRPLEVLLRTLLMVKWRGSAFVEIHGRLLDAMGPFLKTSPDATLGVLNKIFELLISLPLRSTSFQKDSIVIESSRSRLQVCTSLLRIAKAADKTVSAHLEVIWKTISALQEQGLLQQGEHNLIAEAFLVAGSAAGKECEARAFDCFLSPIQSRWKINHFQERFLSAPGNLLALLTKQTTNSQNDEMWSIFHSIVFTERVVKRCASQYPDVWRGGTAIEPFHPIINHMKWIVMPLLQLLRCIHALWSPKIKHSLPTIVQGALRMSSAEQASVIGEAGTKSAKANASDVETQAENQVDGNENEIRNWLKGVRDSSYSLLGLAATHFRDIFFGHDSDVVQISLLENIEAMEYRHMRLFLHFVVIPLVKSCPEHLREVWLGKILPSSLIFCESALSLSWTNLLKNGAVKLSDGACKSEGLGIKEEVLEEKLLRDLSRETCILLAVFASPSLNPNLPSGEQLLQTRLEPSKPDCFATIGSDSMMSLVIRHHSIAKASLSLCIQALKWSDSEAVHKALIFCGTTVIVAAISGNVDLQNFVATDLFTAIIEALTMDSNSSAQAELINLFRMIYLLMAQQHAAPRQILQSSPAITGEVLLAFENALTTTSSAKEHRQYIKSLLMQAGVGNLKALTAAKTRSSITNVANRPRPTQVAAIESEETGNIGLAAFM</sequence>
<proteinExistence type="predicted"/>
<evidence type="ECO:0000259" key="1">
    <source>
        <dbReference type="Pfam" id="PF08389"/>
    </source>
</evidence>
<dbReference type="GO" id="GO:0042565">
    <property type="term" value="C:RNA nuclear export complex"/>
    <property type="evidence" value="ECO:0007669"/>
    <property type="project" value="TreeGrafter"/>
</dbReference>
<dbReference type="GO" id="GO:0003723">
    <property type="term" value="F:RNA binding"/>
    <property type="evidence" value="ECO:0007669"/>
    <property type="project" value="TreeGrafter"/>
</dbReference>
<dbReference type="SUPFAM" id="SSF48371">
    <property type="entry name" value="ARM repeat"/>
    <property type="match status" value="1"/>
</dbReference>
<keyword evidence="4" id="KW-1185">Reference proteome</keyword>
<dbReference type="OrthoDB" id="2215036at2759"/>
<organism evidence="3 4">
    <name type="scientific">Adiantum capillus-veneris</name>
    <name type="common">Maidenhair fern</name>
    <dbReference type="NCBI Taxonomy" id="13818"/>
    <lineage>
        <taxon>Eukaryota</taxon>
        <taxon>Viridiplantae</taxon>
        <taxon>Streptophyta</taxon>
        <taxon>Embryophyta</taxon>
        <taxon>Tracheophyta</taxon>
        <taxon>Polypodiopsida</taxon>
        <taxon>Polypodiidae</taxon>
        <taxon>Polypodiales</taxon>
        <taxon>Pteridineae</taxon>
        <taxon>Pteridaceae</taxon>
        <taxon>Vittarioideae</taxon>
        <taxon>Adiantum</taxon>
    </lineage>
</organism>
<dbReference type="InterPro" id="IPR011989">
    <property type="entry name" value="ARM-like"/>
</dbReference>